<evidence type="ECO:0000256" key="6">
    <source>
        <dbReference type="ARBA" id="ARBA00023136"/>
    </source>
</evidence>
<feature type="region of interest" description="Disordered" evidence="8">
    <location>
        <begin position="492"/>
        <end position="516"/>
    </location>
</feature>
<evidence type="ECO:0000256" key="4">
    <source>
        <dbReference type="ARBA" id="ARBA00022692"/>
    </source>
</evidence>
<evidence type="ECO:0000256" key="7">
    <source>
        <dbReference type="PIRSR" id="PIRSR600715-1"/>
    </source>
</evidence>
<dbReference type="Proteomes" id="UP000199169">
    <property type="component" value="Unassembled WGS sequence"/>
</dbReference>
<evidence type="ECO:0000256" key="5">
    <source>
        <dbReference type="ARBA" id="ARBA00022989"/>
    </source>
</evidence>
<evidence type="ECO:0000313" key="11">
    <source>
        <dbReference type="Proteomes" id="UP000199169"/>
    </source>
</evidence>
<sequence length="516" mass="56531">MSISLFFGICVFISIVTIRIAMSLMGHFGILDQPGGHKQHDISTPFTGGFGVFAVLIAAIYLTPRYFPDISLHPLHVMALGGAILFATGLADDIWNLNFRTRFFIQGLVAMLMIVLGGVELQSLGQLALGNGIKLGVWAAPFTVFATVGLINAFNMIDGIDGISGSLAFISLGFVALVAGFAGNNVYLLLIIAVMGGVAGFLYFNLRYPSNSRARVFLGDNGSMLLGFVLAWLFIALSQGEQRAMTPVTALWLFGVPLIDTIGVMLRRLSMGKSPFCADRNHLHHLFIRAGFRVNDTVWIISLVQTGLGAIGIAGLLLAVPEYLMFGLFLVIFAAYFYFTVQPWRVVPALRRANLALGLPSAHAHGVFIGHFPKAASREILAILRNELGCLHDYRISLHRNNHKALAASNTYGMVEIVGNENEASLGEIRRLMARIKLRLDGRPGVQVRLLMQRTKEHDRRDTGAVTDERAEQVVRNREGERRKPQYNTEIYSTVGDKSRTKPGAAQVQDPPLSII</sequence>
<keyword evidence="4 9" id="KW-0812">Transmembrane</keyword>
<keyword evidence="11" id="KW-1185">Reference proteome</keyword>
<evidence type="ECO:0000256" key="1">
    <source>
        <dbReference type="ARBA" id="ARBA00004651"/>
    </source>
</evidence>
<dbReference type="CDD" id="cd06853">
    <property type="entry name" value="GT_WecA_like"/>
    <property type="match status" value="1"/>
</dbReference>
<feature type="binding site" evidence="7">
    <location>
        <position position="155"/>
    </location>
    <ligand>
        <name>Mg(2+)</name>
        <dbReference type="ChEBI" id="CHEBI:18420"/>
    </ligand>
</feature>
<comment type="subcellular location">
    <subcellularLocation>
        <location evidence="1">Cell membrane</location>
        <topology evidence="1">Multi-pass membrane protein</topology>
    </subcellularLocation>
</comment>
<feature type="transmembrane region" description="Helical" evidence="9">
    <location>
        <begin position="323"/>
        <end position="341"/>
    </location>
</feature>
<keyword evidence="7" id="KW-0479">Metal-binding</keyword>
<evidence type="ECO:0000256" key="2">
    <source>
        <dbReference type="ARBA" id="ARBA00022475"/>
    </source>
</evidence>
<protein>
    <submittedName>
        <fullName evidence="10">Glycosyl transferase family 4</fullName>
    </submittedName>
</protein>
<feature type="transmembrane region" description="Helical" evidence="9">
    <location>
        <begin position="6"/>
        <end position="30"/>
    </location>
</feature>
<dbReference type="GO" id="GO:0071555">
    <property type="term" value="P:cell wall organization"/>
    <property type="evidence" value="ECO:0007669"/>
    <property type="project" value="TreeGrafter"/>
</dbReference>
<comment type="cofactor">
    <cofactor evidence="7">
        <name>Mg(2+)</name>
        <dbReference type="ChEBI" id="CHEBI:18420"/>
    </cofactor>
</comment>
<dbReference type="PANTHER" id="PTHR22926:SF3">
    <property type="entry name" value="UNDECAPRENYL-PHOSPHATE ALPHA-N-ACETYLGLUCOSAMINYL 1-PHOSPHATE TRANSFERASE"/>
    <property type="match status" value="1"/>
</dbReference>
<gene>
    <name evidence="10" type="ORF">ACCAA_60010</name>
</gene>
<name>A0A1A8XV65_9PROT</name>
<keyword evidence="3 10" id="KW-0808">Transferase</keyword>
<proteinExistence type="predicted"/>
<dbReference type="GO" id="GO:0016780">
    <property type="term" value="F:phosphotransferase activity, for other substituted phosphate groups"/>
    <property type="evidence" value="ECO:0007669"/>
    <property type="project" value="InterPro"/>
</dbReference>
<feature type="transmembrane region" description="Helical" evidence="9">
    <location>
        <begin position="162"/>
        <end position="181"/>
    </location>
</feature>
<evidence type="ECO:0000256" key="8">
    <source>
        <dbReference type="SAM" id="MobiDB-lite"/>
    </source>
</evidence>
<organism evidence="10 11">
    <name type="scientific">Candidatus Accumulibacter aalborgensis</name>
    <dbReference type="NCBI Taxonomy" id="1860102"/>
    <lineage>
        <taxon>Bacteria</taxon>
        <taxon>Pseudomonadati</taxon>
        <taxon>Pseudomonadota</taxon>
        <taxon>Betaproteobacteria</taxon>
        <taxon>Candidatus Accumulibacter</taxon>
    </lineage>
</organism>
<dbReference type="STRING" id="1860102.ACCAA_60010"/>
<keyword evidence="7" id="KW-0460">Magnesium</keyword>
<keyword evidence="2" id="KW-1003">Cell membrane</keyword>
<feature type="binding site" evidence="7">
    <location>
        <position position="220"/>
    </location>
    <ligand>
        <name>Mg(2+)</name>
        <dbReference type="ChEBI" id="CHEBI:18420"/>
    </ligand>
</feature>
<keyword evidence="6 9" id="KW-0472">Membrane</keyword>
<feature type="transmembrane region" description="Helical" evidence="9">
    <location>
        <begin position="298"/>
        <end position="317"/>
    </location>
</feature>
<feature type="transmembrane region" description="Helical" evidence="9">
    <location>
        <begin position="187"/>
        <end position="204"/>
    </location>
</feature>
<dbReference type="EMBL" id="FLQX01000138">
    <property type="protein sequence ID" value="SBT08621.1"/>
    <property type="molecule type" value="Genomic_DNA"/>
</dbReference>
<dbReference type="GO" id="GO:0046872">
    <property type="term" value="F:metal ion binding"/>
    <property type="evidence" value="ECO:0007669"/>
    <property type="project" value="UniProtKB-KW"/>
</dbReference>
<reference evidence="10 11" key="1">
    <citation type="submission" date="2016-06" db="EMBL/GenBank/DDBJ databases">
        <authorList>
            <person name="Kjaerup R.B."/>
            <person name="Dalgaard T.S."/>
            <person name="Juul-Madsen H.R."/>
        </authorList>
    </citation>
    <scope>NUCLEOTIDE SEQUENCE [LARGE SCALE GENOMIC DNA]</scope>
    <source>
        <strain evidence="10">3</strain>
    </source>
</reference>
<feature type="transmembrane region" description="Helical" evidence="9">
    <location>
        <begin position="249"/>
        <end position="266"/>
    </location>
</feature>
<evidence type="ECO:0000256" key="9">
    <source>
        <dbReference type="SAM" id="Phobius"/>
    </source>
</evidence>
<feature type="transmembrane region" description="Helical" evidence="9">
    <location>
        <begin position="216"/>
        <end position="237"/>
    </location>
</feature>
<feature type="transmembrane region" description="Helical" evidence="9">
    <location>
        <begin position="135"/>
        <end position="155"/>
    </location>
</feature>
<dbReference type="AlphaFoldDB" id="A0A1A8XV65"/>
<evidence type="ECO:0000313" key="10">
    <source>
        <dbReference type="EMBL" id="SBT08621.1"/>
    </source>
</evidence>
<dbReference type="PANTHER" id="PTHR22926">
    <property type="entry name" value="PHOSPHO-N-ACETYLMURAMOYL-PENTAPEPTIDE-TRANSFERASE"/>
    <property type="match status" value="1"/>
</dbReference>
<dbReference type="GO" id="GO:0044038">
    <property type="term" value="P:cell wall macromolecule biosynthetic process"/>
    <property type="evidence" value="ECO:0007669"/>
    <property type="project" value="TreeGrafter"/>
</dbReference>
<accession>A0A1A8XV65</accession>
<feature type="transmembrane region" description="Helical" evidence="9">
    <location>
        <begin position="42"/>
        <end position="62"/>
    </location>
</feature>
<dbReference type="Pfam" id="PF00953">
    <property type="entry name" value="Glycos_transf_4"/>
    <property type="match status" value="1"/>
</dbReference>
<dbReference type="GO" id="GO:0009103">
    <property type="term" value="P:lipopolysaccharide biosynthetic process"/>
    <property type="evidence" value="ECO:0007669"/>
    <property type="project" value="TreeGrafter"/>
</dbReference>
<dbReference type="InterPro" id="IPR000715">
    <property type="entry name" value="Glycosyl_transferase_4"/>
</dbReference>
<evidence type="ECO:0000256" key="3">
    <source>
        <dbReference type="ARBA" id="ARBA00022679"/>
    </source>
</evidence>
<dbReference type="GO" id="GO:0005886">
    <property type="term" value="C:plasma membrane"/>
    <property type="evidence" value="ECO:0007669"/>
    <property type="project" value="UniProtKB-SubCell"/>
</dbReference>
<keyword evidence="5 9" id="KW-1133">Transmembrane helix</keyword>
<feature type="transmembrane region" description="Helical" evidence="9">
    <location>
        <begin position="103"/>
        <end position="123"/>
    </location>
</feature>